<dbReference type="GeneID" id="6079506"/>
<dbReference type="InParanoid" id="B0DIZ9"/>
<reference evidence="2 3" key="1">
    <citation type="journal article" date="2008" name="Nature">
        <title>The genome of Laccaria bicolor provides insights into mycorrhizal symbiosis.</title>
        <authorList>
            <person name="Martin F."/>
            <person name="Aerts A."/>
            <person name="Ahren D."/>
            <person name="Brun A."/>
            <person name="Danchin E.G.J."/>
            <person name="Duchaussoy F."/>
            <person name="Gibon J."/>
            <person name="Kohler A."/>
            <person name="Lindquist E."/>
            <person name="Pereda V."/>
            <person name="Salamov A."/>
            <person name="Shapiro H.J."/>
            <person name="Wuyts J."/>
            <person name="Blaudez D."/>
            <person name="Buee M."/>
            <person name="Brokstein P."/>
            <person name="Canbaeck B."/>
            <person name="Cohen D."/>
            <person name="Courty P.E."/>
            <person name="Coutinho P.M."/>
            <person name="Delaruelle C."/>
            <person name="Detter J.C."/>
            <person name="Deveau A."/>
            <person name="DiFazio S."/>
            <person name="Duplessis S."/>
            <person name="Fraissinet-Tachet L."/>
            <person name="Lucic E."/>
            <person name="Frey-Klett P."/>
            <person name="Fourrey C."/>
            <person name="Feussner I."/>
            <person name="Gay G."/>
            <person name="Grimwood J."/>
            <person name="Hoegger P.J."/>
            <person name="Jain P."/>
            <person name="Kilaru S."/>
            <person name="Labbe J."/>
            <person name="Lin Y.C."/>
            <person name="Legue V."/>
            <person name="Le Tacon F."/>
            <person name="Marmeisse R."/>
            <person name="Melayah D."/>
            <person name="Montanini B."/>
            <person name="Muratet M."/>
            <person name="Nehls U."/>
            <person name="Niculita-Hirzel H."/>
            <person name="Oudot-Le Secq M.P."/>
            <person name="Peter M."/>
            <person name="Quesneville H."/>
            <person name="Rajashekar B."/>
            <person name="Reich M."/>
            <person name="Rouhier N."/>
            <person name="Schmutz J."/>
            <person name="Yin T."/>
            <person name="Chalot M."/>
            <person name="Henrissat B."/>
            <person name="Kuees U."/>
            <person name="Lucas S."/>
            <person name="Van de Peer Y."/>
            <person name="Podila G.K."/>
            <person name="Polle A."/>
            <person name="Pukkila P.J."/>
            <person name="Richardson P.M."/>
            <person name="Rouze P."/>
            <person name="Sanders I.R."/>
            <person name="Stajich J.E."/>
            <person name="Tunlid A."/>
            <person name="Tuskan G."/>
            <person name="Grigoriev I.V."/>
        </authorList>
    </citation>
    <scope>NUCLEOTIDE SEQUENCE [LARGE SCALE GENOMIC DNA]</scope>
    <source>
        <strain evidence="3">S238N-H82 / ATCC MYA-4686</strain>
    </source>
</reference>
<dbReference type="EMBL" id="DS547137">
    <property type="protein sequence ID" value="EDR01671.1"/>
    <property type="molecule type" value="Genomic_DNA"/>
</dbReference>
<dbReference type="KEGG" id="lbc:LACBIDRAFT_303131"/>
<dbReference type="RefSeq" id="XP_001887747.1">
    <property type="nucleotide sequence ID" value="XM_001887712.1"/>
</dbReference>
<sequence length="54" mass="6278">MTFVIGQVFDVFRDSPLIPNPPTWLCRTSTRRACHCFVWIQQRQIILVGYGPGR</sequence>
<dbReference type="AlphaFoldDB" id="B0DIZ9"/>
<evidence type="ECO:0000313" key="3">
    <source>
        <dbReference type="Proteomes" id="UP000001194"/>
    </source>
</evidence>
<dbReference type="RefSeq" id="XP_001883878.1">
    <property type="nucleotide sequence ID" value="XM_001883843.1"/>
</dbReference>
<protein>
    <submittedName>
        <fullName evidence="2">Predicted protein</fullName>
    </submittedName>
</protein>
<evidence type="ECO:0000313" key="2">
    <source>
        <dbReference type="EMBL" id="EDR05320.1"/>
    </source>
</evidence>
<dbReference type="HOGENOM" id="CLU_3050724_0_0_1"/>
<accession>B0DIZ9</accession>
<keyword evidence="3" id="KW-1185">Reference proteome</keyword>
<proteinExistence type="predicted"/>
<dbReference type="GeneID" id="6083304"/>
<gene>
    <name evidence="2" type="ORF">LACBIDRAFT_303131</name>
    <name evidence="1" type="ORF">LACBIDRAFT_310663</name>
</gene>
<name>B0DIZ9_LACBS</name>
<organism evidence="3">
    <name type="scientific">Laccaria bicolor (strain S238N-H82 / ATCC MYA-4686)</name>
    <name type="common">Bicoloured deceiver</name>
    <name type="synonym">Laccaria laccata var. bicolor</name>
    <dbReference type="NCBI Taxonomy" id="486041"/>
    <lineage>
        <taxon>Eukaryota</taxon>
        <taxon>Fungi</taxon>
        <taxon>Dikarya</taxon>
        <taxon>Basidiomycota</taxon>
        <taxon>Agaricomycotina</taxon>
        <taxon>Agaricomycetes</taxon>
        <taxon>Agaricomycetidae</taxon>
        <taxon>Agaricales</taxon>
        <taxon>Agaricineae</taxon>
        <taxon>Hydnangiaceae</taxon>
        <taxon>Laccaria</taxon>
    </lineage>
</organism>
<dbReference type="EMBL" id="DS547113">
    <property type="protein sequence ID" value="EDR05320.1"/>
    <property type="molecule type" value="Genomic_DNA"/>
</dbReference>
<dbReference type="KEGG" id="lbc:LACBIDRAFT_310663"/>
<dbReference type="Proteomes" id="UP000001194">
    <property type="component" value="Unassembled WGS sequence"/>
</dbReference>
<evidence type="ECO:0000313" key="1">
    <source>
        <dbReference type="EMBL" id="EDR01671.1"/>
    </source>
</evidence>